<evidence type="ECO:0000256" key="4">
    <source>
        <dbReference type="ARBA" id="ARBA00012670"/>
    </source>
</evidence>
<dbReference type="InterPro" id="IPR055235">
    <property type="entry name" value="ASD1_cat"/>
</dbReference>
<dbReference type="Proteomes" id="UP000198984">
    <property type="component" value="Unassembled WGS sequence"/>
</dbReference>
<dbReference type="EMBL" id="FOBB01000005">
    <property type="protein sequence ID" value="SEM55649.1"/>
    <property type="molecule type" value="Genomic_DNA"/>
</dbReference>
<dbReference type="Gene3D" id="2.60.40.1180">
    <property type="entry name" value="Golgi alpha-mannosidase II"/>
    <property type="match status" value="1"/>
</dbReference>
<dbReference type="EC" id="3.2.1.55" evidence="4"/>
<evidence type="ECO:0000256" key="3">
    <source>
        <dbReference type="ARBA" id="ARBA00011165"/>
    </source>
</evidence>
<evidence type="ECO:0000313" key="10">
    <source>
        <dbReference type="EMBL" id="SEM55649.1"/>
    </source>
</evidence>
<dbReference type="InterPro" id="IPR013780">
    <property type="entry name" value="Glyco_hydro_b"/>
</dbReference>
<dbReference type="Pfam" id="PF22848">
    <property type="entry name" value="ASD1_dom"/>
    <property type="match status" value="1"/>
</dbReference>
<dbReference type="SMART" id="SM00813">
    <property type="entry name" value="Alpha-L-AF_C"/>
    <property type="match status" value="1"/>
</dbReference>
<keyword evidence="11" id="KW-1185">Reference proteome</keyword>
<sequence>MKKILSSLAALLSFLYVAGQNDATLTIQQNNTGATISRHIYGHFSEHLGRCIYDGFWVDEKLPVKKKDRIRLDVVEALKKIQIPNLRWPGGCFADEYHWRDGIGPRDQRPKMVNTNWGGVTEDNSFGTHEFLELCSLLGCEPYISGNVGSGTVEEMNKWVEYLNFNGESPMTKMRKQNGREEPWNVHFWGVGNESWGCGGNMTAARYADEYRRYAVFAKNYPGAALKKIACGASSDDYKWTETEMQNIPLNQMWGLSLHYYTVPRNWQKKGSATAFDEQEYFTTMKKCLYMEELVSRHSAIMDHYDPQKRVALAVDEWGIWTDVEPGTNPGFLYQQNSLRDALVAASTLNIFNNHCDRVRLANLAQTVNVLQALILTDKEKMLLTPTYYVFDLFKAHQDAKLLPILLNSPEYSMGDEKIPSVNASASVDSNNVIHVTLVNLDPHRTINVSTQISNLSWKTVDGQVLTAAKYTAVNTFEAPHTVQPAKFNGAKKNGNNLNVSLPPQSVVLLEMKN</sequence>
<dbReference type="GO" id="GO:0046373">
    <property type="term" value="P:L-arabinose metabolic process"/>
    <property type="evidence" value="ECO:0007669"/>
    <property type="project" value="InterPro"/>
</dbReference>
<dbReference type="AlphaFoldDB" id="A0A1H7ZDQ4"/>
<dbReference type="OrthoDB" id="9758333at2"/>
<evidence type="ECO:0000256" key="5">
    <source>
        <dbReference type="ARBA" id="ARBA00022801"/>
    </source>
</evidence>
<keyword evidence="8" id="KW-0732">Signal</keyword>
<dbReference type="InterPro" id="IPR017853">
    <property type="entry name" value="GH"/>
</dbReference>
<protein>
    <recommendedName>
        <fullName evidence="4">non-reducing end alpha-L-arabinofuranosidase</fullName>
        <ecNumber evidence="4">3.2.1.55</ecNumber>
    </recommendedName>
</protein>
<dbReference type="InterPro" id="IPR010720">
    <property type="entry name" value="Alpha-L-AF_C"/>
</dbReference>
<proteinExistence type="inferred from homology"/>
<evidence type="ECO:0000256" key="8">
    <source>
        <dbReference type="SAM" id="SignalP"/>
    </source>
</evidence>
<evidence type="ECO:0000256" key="1">
    <source>
        <dbReference type="ARBA" id="ARBA00001462"/>
    </source>
</evidence>
<evidence type="ECO:0000256" key="7">
    <source>
        <dbReference type="ARBA" id="ARBA00023295"/>
    </source>
</evidence>
<dbReference type="GO" id="GO:0046556">
    <property type="term" value="F:alpha-L-arabinofuranosidase activity"/>
    <property type="evidence" value="ECO:0007669"/>
    <property type="project" value="UniProtKB-EC"/>
</dbReference>
<evidence type="ECO:0000256" key="6">
    <source>
        <dbReference type="ARBA" id="ARBA00023277"/>
    </source>
</evidence>
<keyword evidence="7" id="KW-0326">Glycosidase</keyword>
<comment type="similarity">
    <text evidence="2">Belongs to the glycosyl hydrolase 51 family.</text>
</comment>
<dbReference type="Pfam" id="PF06964">
    <property type="entry name" value="Alpha-L-AF_C"/>
    <property type="match status" value="1"/>
</dbReference>
<dbReference type="STRING" id="573321.SAMN04488505_10530"/>
<organism evidence="10 11">
    <name type="scientific">Chitinophaga rupis</name>
    <dbReference type="NCBI Taxonomy" id="573321"/>
    <lineage>
        <taxon>Bacteria</taxon>
        <taxon>Pseudomonadati</taxon>
        <taxon>Bacteroidota</taxon>
        <taxon>Chitinophagia</taxon>
        <taxon>Chitinophagales</taxon>
        <taxon>Chitinophagaceae</taxon>
        <taxon>Chitinophaga</taxon>
    </lineage>
</organism>
<evidence type="ECO:0000256" key="2">
    <source>
        <dbReference type="ARBA" id="ARBA00007186"/>
    </source>
</evidence>
<comment type="catalytic activity">
    <reaction evidence="1">
        <text>Hydrolysis of terminal non-reducing alpha-L-arabinofuranoside residues in alpha-L-arabinosides.</text>
        <dbReference type="EC" id="3.2.1.55"/>
    </reaction>
</comment>
<evidence type="ECO:0000259" key="9">
    <source>
        <dbReference type="SMART" id="SM00813"/>
    </source>
</evidence>
<feature type="domain" description="Alpha-L-arabinofuranosidase C-terminal" evidence="9">
    <location>
        <begin position="316"/>
        <end position="506"/>
    </location>
</feature>
<dbReference type="SUPFAM" id="SSF51011">
    <property type="entry name" value="Glycosyl hydrolase domain"/>
    <property type="match status" value="1"/>
</dbReference>
<dbReference type="RefSeq" id="WP_089915913.1">
    <property type="nucleotide sequence ID" value="NZ_FOBB01000005.1"/>
</dbReference>
<dbReference type="PANTHER" id="PTHR43576:SF2">
    <property type="entry name" value="INTRACELLULAR EXO-ALPHA-L-ARABINOFURANOSIDASE 2"/>
    <property type="match status" value="1"/>
</dbReference>
<name>A0A1H7ZDQ4_9BACT</name>
<feature type="signal peptide" evidence="8">
    <location>
        <begin position="1"/>
        <end position="18"/>
    </location>
</feature>
<feature type="chain" id="PRO_5011514096" description="non-reducing end alpha-L-arabinofuranosidase" evidence="8">
    <location>
        <begin position="19"/>
        <end position="514"/>
    </location>
</feature>
<reference evidence="10 11" key="1">
    <citation type="submission" date="2016-10" db="EMBL/GenBank/DDBJ databases">
        <authorList>
            <person name="de Groot N.N."/>
        </authorList>
    </citation>
    <scope>NUCLEOTIDE SEQUENCE [LARGE SCALE GENOMIC DNA]</scope>
    <source>
        <strain evidence="10 11">DSM 21039</strain>
    </source>
</reference>
<gene>
    <name evidence="10" type="ORF">SAMN04488505_10530</name>
</gene>
<comment type="subunit">
    <text evidence="3">Homohexamer; trimer of dimers.</text>
</comment>
<keyword evidence="5" id="KW-0378">Hydrolase</keyword>
<accession>A0A1H7ZDQ4</accession>
<evidence type="ECO:0000313" key="11">
    <source>
        <dbReference type="Proteomes" id="UP000198984"/>
    </source>
</evidence>
<keyword evidence="6" id="KW-0119">Carbohydrate metabolism</keyword>
<dbReference type="Gene3D" id="3.20.20.80">
    <property type="entry name" value="Glycosidases"/>
    <property type="match status" value="1"/>
</dbReference>
<dbReference type="GO" id="GO:0000272">
    <property type="term" value="P:polysaccharide catabolic process"/>
    <property type="evidence" value="ECO:0007669"/>
    <property type="project" value="TreeGrafter"/>
</dbReference>
<dbReference type="PANTHER" id="PTHR43576">
    <property type="entry name" value="ALPHA-L-ARABINOFURANOSIDASE C-RELATED"/>
    <property type="match status" value="1"/>
</dbReference>
<dbReference type="SUPFAM" id="SSF51445">
    <property type="entry name" value="(Trans)glycosidases"/>
    <property type="match status" value="1"/>
</dbReference>